<evidence type="ECO:0000313" key="2">
    <source>
        <dbReference type="EMBL" id="SFY23045.1"/>
    </source>
</evidence>
<proteinExistence type="predicted"/>
<dbReference type="OrthoDB" id="3344388at2"/>
<sequence>MNEDRNPNRLAAEWAVLGKHPGRSMGYEVLDGSLPGTRAQRYLWSATTGTPDAREPAGGLPWRVFLSGADGEPGSVCAVVDTSWDGSKDGTGRPSYTWRLLLLEWRAASRAGVTWTALDRAVAQAGSEPDRPDASPAAVRTSAAELADTVDRLGFEWAAGMAALLLEGEQLVITAPPGRALPGLDERVRMLDAVCSLLPYGCRVWLSGATWTGRTEHDLRLVFAASARSGQQEVPLGTGRPPAPRSGTAGRYLTELLRLRAKRGSTADVVAHLLAATTALPLRDAAEAVRLLQELDLLDSVLNDIRHGHGQVGDVQRLLELHSVESLDEGQLETVVVFLADRARRPGAEAAQALLTRHWTPRAPDLLAAHVVARTPSKQNLTLAKEYLTLLLGLEGAHPGSFDRLFTALATAPGYDPAWAGCLVCMVEKEFGYDCEAADRVLLDSREAGLAWLDVLFGARPRDLRPLSRLVALAAGTPVDRRPGWLRFAGLLTGEFSAAEVVATDAAEFASGHGDAWRIALETARDNNRPAVIGPMWTVLRQLVRSGTHAQVSAVLDSVAPPGAAEVSPQTAADADLLRMSAPFGGAGGRLAPTMRRLRLLGADDPGLDAYTATVVRRTEAEPELKEQVVEALLGDEPDPDGASWTVLSLWMRQRPSIEPAVRAGLARRLTSAAPARWIGLDLPEDLVDGLVYRDGLAWLRPVRRLRAADTDRVPLEELGRIVAEACPHRTFSPQLLDEVALLVRRRGSRFAFGLTTELDVRAHGLGLALYQALGSSREYQDVRDGLVRHSREQENRHRMLLAALGAAGTVASTRPGAVPTTPRAVPYTTPRAVPPAGPAVPPPEPPDRTGAGRPAPLPAAADYPPDDRDRRRGFLPWSRKRRNS</sequence>
<dbReference type="AlphaFoldDB" id="A0A1K2DKI6"/>
<dbReference type="Proteomes" id="UP000181909">
    <property type="component" value="Unassembled WGS sequence"/>
</dbReference>
<name>A0A1K2DKI6_STRAR</name>
<dbReference type="STRING" id="1893.SAMN02787144_101496"/>
<feature type="compositionally biased region" description="Pro residues" evidence="1">
    <location>
        <begin position="833"/>
        <end position="845"/>
    </location>
</feature>
<gene>
    <name evidence="2" type="ORF">SAMN02787144_101496</name>
</gene>
<protein>
    <submittedName>
        <fullName evidence="2">Uncharacterized protein</fullName>
    </submittedName>
</protein>
<reference evidence="2 3" key="1">
    <citation type="submission" date="2016-11" db="EMBL/GenBank/DDBJ databases">
        <authorList>
            <person name="Jaros S."/>
            <person name="Januszkiewicz K."/>
            <person name="Wedrychowicz H."/>
        </authorList>
    </citation>
    <scope>NUCLEOTIDE SEQUENCE [LARGE SCALE GENOMIC DNA]</scope>
    <source>
        <strain evidence="2 3">OK807</strain>
    </source>
</reference>
<evidence type="ECO:0000313" key="3">
    <source>
        <dbReference type="Proteomes" id="UP000181909"/>
    </source>
</evidence>
<organism evidence="2 3">
    <name type="scientific">Streptomyces atratus</name>
    <dbReference type="NCBI Taxonomy" id="1893"/>
    <lineage>
        <taxon>Bacteria</taxon>
        <taxon>Bacillati</taxon>
        <taxon>Actinomycetota</taxon>
        <taxon>Actinomycetes</taxon>
        <taxon>Kitasatosporales</taxon>
        <taxon>Streptomycetaceae</taxon>
        <taxon>Streptomyces</taxon>
    </lineage>
</organism>
<evidence type="ECO:0000256" key="1">
    <source>
        <dbReference type="SAM" id="MobiDB-lite"/>
    </source>
</evidence>
<dbReference type="RefSeq" id="WP_072487176.1">
    <property type="nucleotide sequence ID" value="NZ_FPJO01000014.1"/>
</dbReference>
<dbReference type="EMBL" id="FPJO01000014">
    <property type="protein sequence ID" value="SFY23045.1"/>
    <property type="molecule type" value="Genomic_DNA"/>
</dbReference>
<accession>A0A1K2DKI6</accession>
<feature type="region of interest" description="Disordered" evidence="1">
    <location>
        <begin position="810"/>
        <end position="885"/>
    </location>
</feature>